<proteinExistence type="predicted"/>
<comment type="caution">
    <text evidence="2">The sequence shown here is derived from an EMBL/GenBank/DDBJ whole genome shotgun (WGS) entry which is preliminary data.</text>
</comment>
<dbReference type="Proteomes" id="UP001295684">
    <property type="component" value="Unassembled WGS sequence"/>
</dbReference>
<sequence length="279" mass="31305">MASQSSLSKLSMTGKNVTMTLRKNKGTTFRNLKQSRSQPELLSVKDMINVQTKHGSPFGITEYTVPKGAHLFPNKIPTMHAKCATGLVDSFKKLHAYTPSPAAYDQPNNWKSSILGNMKGGKKNTYIEQICREEKIKPKPGPGAYKPSINFTHKRNSLGVIDKGERVPFTSNAEWLATQSPAGTYTEKIKLPAPFKHNVKKKGWRVQKVDGPDPQSYSLKEAAIDKQVNKVSPSWKQSKGKRKFFTDKAEKKSQQSPGAGMYNTIDYSKIHRRLTTRRH</sequence>
<dbReference type="Pfam" id="PF07004">
    <property type="entry name" value="SHIPPO-rpt"/>
    <property type="match status" value="1"/>
</dbReference>
<dbReference type="InterPro" id="IPR010736">
    <property type="entry name" value="SHIPPO-rpt"/>
</dbReference>
<dbReference type="AlphaFoldDB" id="A0AAD1XRI1"/>
<gene>
    <name evidence="2" type="ORF">ECRASSUSDP1_LOCUS19237</name>
</gene>
<evidence type="ECO:0000313" key="3">
    <source>
        <dbReference type="Proteomes" id="UP001295684"/>
    </source>
</evidence>
<evidence type="ECO:0000256" key="1">
    <source>
        <dbReference type="SAM" id="MobiDB-lite"/>
    </source>
</evidence>
<name>A0AAD1XRI1_EUPCR</name>
<protein>
    <submittedName>
        <fullName evidence="2">Uncharacterized protein</fullName>
    </submittedName>
</protein>
<reference evidence="2" key="1">
    <citation type="submission" date="2023-07" db="EMBL/GenBank/DDBJ databases">
        <authorList>
            <consortium name="AG Swart"/>
            <person name="Singh M."/>
            <person name="Singh A."/>
            <person name="Seah K."/>
            <person name="Emmerich C."/>
        </authorList>
    </citation>
    <scope>NUCLEOTIDE SEQUENCE</scope>
    <source>
        <strain evidence="2">DP1</strain>
    </source>
</reference>
<accession>A0AAD1XRI1</accession>
<feature type="region of interest" description="Disordered" evidence="1">
    <location>
        <begin position="229"/>
        <end position="279"/>
    </location>
</feature>
<evidence type="ECO:0000313" key="2">
    <source>
        <dbReference type="EMBL" id="CAI2377846.1"/>
    </source>
</evidence>
<feature type="compositionally biased region" description="Basic residues" evidence="1">
    <location>
        <begin position="270"/>
        <end position="279"/>
    </location>
</feature>
<keyword evidence="3" id="KW-1185">Reference proteome</keyword>
<organism evidence="2 3">
    <name type="scientific">Euplotes crassus</name>
    <dbReference type="NCBI Taxonomy" id="5936"/>
    <lineage>
        <taxon>Eukaryota</taxon>
        <taxon>Sar</taxon>
        <taxon>Alveolata</taxon>
        <taxon>Ciliophora</taxon>
        <taxon>Intramacronucleata</taxon>
        <taxon>Spirotrichea</taxon>
        <taxon>Hypotrichia</taxon>
        <taxon>Euplotida</taxon>
        <taxon>Euplotidae</taxon>
        <taxon>Moneuplotes</taxon>
    </lineage>
</organism>
<feature type="compositionally biased region" description="Basic and acidic residues" evidence="1">
    <location>
        <begin position="244"/>
        <end position="253"/>
    </location>
</feature>
<dbReference type="EMBL" id="CAMPGE010019520">
    <property type="protein sequence ID" value="CAI2377846.1"/>
    <property type="molecule type" value="Genomic_DNA"/>
</dbReference>